<evidence type="ECO:0000313" key="5">
    <source>
        <dbReference type="Proteomes" id="UP000494165"/>
    </source>
</evidence>
<keyword evidence="2" id="KW-1133">Transmembrane helix</keyword>
<protein>
    <submittedName>
        <fullName evidence="4">Uncharacterized protein</fullName>
    </submittedName>
</protein>
<feature type="signal peptide" evidence="3">
    <location>
        <begin position="1"/>
        <end position="28"/>
    </location>
</feature>
<evidence type="ECO:0000256" key="2">
    <source>
        <dbReference type="SAM" id="Phobius"/>
    </source>
</evidence>
<feature type="transmembrane region" description="Helical" evidence="2">
    <location>
        <begin position="81"/>
        <end position="105"/>
    </location>
</feature>
<dbReference type="EMBL" id="CADEPI010000007">
    <property type="protein sequence ID" value="CAB3361933.1"/>
    <property type="molecule type" value="Genomic_DNA"/>
</dbReference>
<keyword evidence="2" id="KW-0472">Membrane</keyword>
<dbReference type="Proteomes" id="UP000494165">
    <property type="component" value="Unassembled WGS sequence"/>
</dbReference>
<feature type="chain" id="PRO_5035927805" evidence="3">
    <location>
        <begin position="29"/>
        <end position="240"/>
    </location>
</feature>
<evidence type="ECO:0000313" key="4">
    <source>
        <dbReference type="EMBL" id="CAB3361933.1"/>
    </source>
</evidence>
<keyword evidence="5" id="KW-1185">Reference proteome</keyword>
<gene>
    <name evidence="4" type="ORF">CLODIP_2_CD01715</name>
</gene>
<evidence type="ECO:0000256" key="1">
    <source>
        <dbReference type="SAM" id="MobiDB-lite"/>
    </source>
</evidence>
<feature type="compositionally biased region" description="Low complexity" evidence="1">
    <location>
        <begin position="203"/>
        <end position="216"/>
    </location>
</feature>
<accession>A0A8S1BYG9</accession>
<name>A0A8S1BYG9_9INSE</name>
<feature type="region of interest" description="Disordered" evidence="1">
    <location>
        <begin position="28"/>
        <end position="51"/>
    </location>
</feature>
<comment type="caution">
    <text evidence="4">The sequence shown here is derived from an EMBL/GenBank/DDBJ whole genome shotgun (WGS) entry which is preliminary data.</text>
</comment>
<proteinExistence type="predicted"/>
<keyword evidence="2" id="KW-0812">Transmembrane</keyword>
<feature type="compositionally biased region" description="Low complexity" evidence="1">
    <location>
        <begin position="42"/>
        <end position="51"/>
    </location>
</feature>
<keyword evidence="3" id="KW-0732">Signal</keyword>
<dbReference type="AlphaFoldDB" id="A0A8S1BYG9"/>
<reference evidence="4 5" key="1">
    <citation type="submission" date="2020-04" db="EMBL/GenBank/DDBJ databases">
        <authorList>
            <person name="Alioto T."/>
            <person name="Alioto T."/>
            <person name="Gomez Garrido J."/>
        </authorList>
    </citation>
    <scope>NUCLEOTIDE SEQUENCE [LARGE SCALE GENOMIC DNA]</scope>
</reference>
<feature type="compositionally biased region" description="Gly residues" evidence="1">
    <location>
        <begin position="28"/>
        <end position="41"/>
    </location>
</feature>
<evidence type="ECO:0000256" key="3">
    <source>
        <dbReference type="SAM" id="SignalP"/>
    </source>
</evidence>
<feature type="region of interest" description="Disordered" evidence="1">
    <location>
        <begin position="183"/>
        <end position="240"/>
    </location>
</feature>
<sequence length="240" mass="25613">MGQLDRMLLFSCLVVGIFAVIFLQGSEAKGGGRGGGGGRSSSGGRTSSSSKSTYKYTNYYHTSGYHGGYYSGSSEKMPWSWWKFFLIIMTVFGIGFLVVIVYCLCCNSHDTEKDERAARVASFLNHQEEQRNSDLPTIVHPPITNRADEPPSAPAMTPPQYPGWGTPDSPSFPPPDFATATATLIPPGIKPVDSSTYPPPGAPTLSSSTSQTTPPQVGFSIPPQDPANASVHFGGRVAAE</sequence>
<organism evidence="4 5">
    <name type="scientific">Cloeon dipterum</name>
    <dbReference type="NCBI Taxonomy" id="197152"/>
    <lineage>
        <taxon>Eukaryota</taxon>
        <taxon>Metazoa</taxon>
        <taxon>Ecdysozoa</taxon>
        <taxon>Arthropoda</taxon>
        <taxon>Hexapoda</taxon>
        <taxon>Insecta</taxon>
        <taxon>Pterygota</taxon>
        <taxon>Palaeoptera</taxon>
        <taxon>Ephemeroptera</taxon>
        <taxon>Pisciforma</taxon>
        <taxon>Baetidae</taxon>
        <taxon>Cloeon</taxon>
    </lineage>
</organism>
<feature type="region of interest" description="Disordered" evidence="1">
    <location>
        <begin position="128"/>
        <end position="155"/>
    </location>
</feature>